<feature type="compositionally biased region" description="Pro residues" evidence="1">
    <location>
        <begin position="1678"/>
        <end position="1688"/>
    </location>
</feature>
<evidence type="ECO:0000313" key="3">
    <source>
        <dbReference type="EMBL" id="CAI4007761.1"/>
    </source>
</evidence>
<keyword evidence="6" id="KW-1185">Reference proteome</keyword>
<name>A0A9P1DCG7_9DINO</name>
<dbReference type="EMBL" id="CAMXCT030004113">
    <property type="protein sequence ID" value="CAL4795073.1"/>
    <property type="molecule type" value="Genomic_DNA"/>
</dbReference>
<feature type="region of interest" description="Disordered" evidence="1">
    <location>
        <begin position="1143"/>
        <end position="1162"/>
    </location>
</feature>
<feature type="compositionally biased region" description="Polar residues" evidence="1">
    <location>
        <begin position="1700"/>
        <end position="1716"/>
    </location>
</feature>
<dbReference type="GO" id="GO:0003676">
    <property type="term" value="F:nucleic acid binding"/>
    <property type="evidence" value="ECO:0007669"/>
    <property type="project" value="InterPro"/>
</dbReference>
<evidence type="ECO:0000313" key="6">
    <source>
        <dbReference type="Proteomes" id="UP001152797"/>
    </source>
</evidence>
<feature type="compositionally biased region" description="Acidic residues" evidence="1">
    <location>
        <begin position="1852"/>
        <end position="1865"/>
    </location>
</feature>
<organism evidence="3">
    <name type="scientific">Cladocopium goreaui</name>
    <dbReference type="NCBI Taxonomy" id="2562237"/>
    <lineage>
        <taxon>Eukaryota</taxon>
        <taxon>Sar</taxon>
        <taxon>Alveolata</taxon>
        <taxon>Dinophyceae</taxon>
        <taxon>Suessiales</taxon>
        <taxon>Symbiodiniaceae</taxon>
        <taxon>Cladocopium</taxon>
    </lineage>
</organism>
<sequence length="3158" mass="352560">MNQPADVFDHEWPPEDVDEYENHYFEEEWPLGETDLHDDLDDPIQAPQSFNVNEPNPGRPDVPVVATPRLSWCCLRCDAFNYDWNPEAENWQCTECSGTEFYKTDRPTKIVREHGSWLYLPFGHDAPASSSQKRRRRRMRGKYDPSGDDSLPRETAESEVPTADPVVEVEPRQTHAAQLPLGSHRHDLPATRRSIHASPSAKTSDERLVAALTKALDKKSDSEEWSSLKGPFKGVRWRGGTPPHPPTWSYDKDDLRAYNKYVKKVEIWMLQVAPYMTKKEAALQLYGALQGEAEQELEHTPVSEIYCDDGVQKILSALQAPMEQKQIYQKRRYLHEFESGLSHEQQRMLLVGTSQSLAFDQLAEAMVLQFPDYRGAPPILGANGREVSKGSSKGKPSSSPSSTASSSSSTTNSHTSYRTSSTALSSSSGKGGSVKRAFVAEVEQPANDDTPENLETIDEEPQAEEEADQSADSEHTAQEGDDPDLSELAEVLTITAKKLSGLTLGRKWAKSKPSGPRDRASPSDAKKHTHCSACGAKGHWYQDPECPKNQGTSSRTLKSFCLQSRVRAMHQPPPAWLASWRRIVLIIKNVFKVFIRQAVCLINLSLMPRDVLQALPPQVSIRASPDTCDHFQCKRYGNPRGRFAQCLQCLTKWKWNEALEKWQPHGPSAHSSRLRPLPPPSSATIATSAPSSTAATRAATSKAKAKATPGPTSNTSAAPQTQWTSFDDMELHMDHLTEEEQVEVMQIMIQESPIRALQMGTHNWMWEAWANDPGHEEDRQRVELQTDQKRWDRLIELGVIQNPDSEIYDFEWNEVDPCEALSTKLAPEYDLDVLQPYDLIYGQDFMKEEVQNSIFKTLRRFRPLLTLMGLDCRHYNLFQLQQGDAPLRQMAASVAEEQLKNNRYFLMRSEVWETPEMERLKQLPGVWTVTCDSGVFGLMVHGHNVAKPITFIGNIPGLDEQLSRRLLPEQRQQCTPIQGKLTRASQAYPEELCRTILEALRRVARELQPQRFCTRQRGVHQALPVQQPTTDLAAWDSVYQHLDAAFSQSSKRPFLIATNSEMGKYIQSLFRIDAIKIQAVASPTTRRIPSNVDEWSTRACCLFFADDDRKVEVEDLDNVRFPKQKFHKTVRYAVFAYGARRELPATSEQQQPEQTEPGPAIVPGLPTDIDFPGTSQQSLSQEVKRTVARLHLNLGHPTSQELCRLLAYEGNVPDMVYQAVRHLRCATCERLKPPQKPRPSTMPSLTVGQFNDELQADICYCRTVTATTFMILGVVDRAMGLHQAGILDDRNSETCFQLLHDLWLRPFGLPLRLLCDPDPSFKGMFQHRVQAIGIHLDYCPPEAHHIIGMIERRNSVLRLILEKLIDQFAVDIPERCQVLVSAACHAINSQIQTHGRSAYQAVFGRQPRLLDSNFNDPMILATSSSAIRDETNPGLRADLVRNEAIKTLHNLDVSQHLRRALLRKTRKTNIADLQPGQKCAFWRWSRRGGPRGPRKRGTWVIGRFLSWDPSHPGKQAWIRSGATTILATAEQIRAAFGFEDWAPDPQDIAALKNASTSFTDQLLDDRGPEPPDLNIEDDDIFDPESAAIPPTPSMMVPATPVPQTEPPAKPASSSMQPRQSDTVIQQQSTIQVNIDSPTHITNKTMQFQRFGDIPTRSRKHRSRTPNSRRTEVRDKPVSQPPAELPPAEAPTILPPAATMTDEQPSTLTLPQPTEEQQSLEHMPPQTVSQFLGQGDTILDPTEPEQHQPGPTQGSTAQSSASQTMQHDVVPETPQVIEVEDDSTDNMLPQKRTFDSLITLRPLGHNKIQRVSSQWDGSPLIGFGPKSNRYHKAYLTTHQRKQDVLQENKPPEEPDTTDDSSSDETEQVNKPQTMQLALKTSSKQKQSGKTALQPMQPAYKQGMTRQEVKALDREIPWRTILSMPPSYVDKFLAAIDKEAVAWQQWQSVEPLSDKQAQEVFSDPVLSKRILPSRACYRDKACGIGDVVAKCRIVALGHLDPDLQQLSRNASTPGRIAEHIMFLMIVSGSNRCLFDTQQLWITWIGDAKTAFLQGVQDPQERDGPLFMRPPRDGLISRTNHWTAALYRIRGNVYGLANAPITWQREVCRRLAHLKFTQHMFDKQLYVKYTDSGEVQAAVLVYVDDFVGVYRQDFPIQQVYDLFQWGSRQELEVGKPVTFKGKELTLIEDKHGKINLHITMKKFIQGLDTAKVIRGRNTDDHLNEHEQKELRSVCGCLQWLATQCRPEVAASVSLVPHGAAPLESIRWVPTQYQFSDGLTKVDAKLRENFSKWLKDPVCIITQEAIEHARAKEKYSGESSVLCSFALQSRSSAVDGEGFNRARSPSESFWKNFQMTPPAARCSFALQSRSSAVDKGGFNRAGKIGVLLAHTPCRALGAELPTLVSHSGQSRESAPQFSMLPILLKAMVQGNLRQLFSAKQARSPSESFSKNFQMTPPTARCSFALLSRSSAVDGEGFNRVIWLHWIATSTLMRQSRKLLDNLDQAMQAVVNTTRAVSGRLTSGSAPGLNSNATMKAGDCGALRPDFQNDSAVLAGSSLFQWQHVRSKPMEIGDFLARQVPRVCQSCILPISPTAVLAWLAARSPSVSFQKNFRMTPPAARCSFALQSRSSAVDGEGFNRAQNLSEFSWKKSSMTLHASRCSFALQSRNSAVDEGGFNRAMQAVVNTTRAVSGQLTSGSTPGLDSNATMKAGDCGALLPDLGLCVFRERLECRHFLEVPRVCQSCILLISPKANIPSPCRSDLSVLMRALMRGGKAHRYSFELQNRSRVERADFNRAMQAVVNTTRAVSGGLTGVSTPGLDSNVTMKAGDCGALLPDLGLCVFRERLECRHFLEVPRVCQSRILPISPKADARLPRPLAWLKTIQVPNPSESSWTNSSLTLPARRSFALQNRSRAAERADFNRAMQAVVNTTRAVSGGLTGVSTRGLDSNVTMKARDRGALLPDVQLTVGLCGLRARLKCRNFSEVPRVCQSCILLISPKADGKLPRLPRPLARSKKMEVPNPSESSWTNSSLTLPARRSFALQNRSRAVERADFNRAMQAVVNTTRAVSGGLTGVSTRGLDSNVTMKARDRGALLPDVQLTVGLCGLRARLKCRNFSEVPRVCQSCILLISPKAVLAWLAAAALRSRLKCDTFRSATSHWGV</sequence>
<dbReference type="InterPro" id="IPR012337">
    <property type="entry name" value="RNaseH-like_sf"/>
</dbReference>
<feature type="compositionally biased region" description="Low complexity" evidence="1">
    <location>
        <begin position="389"/>
        <end position="428"/>
    </location>
</feature>
<feature type="region of interest" description="Disordered" evidence="1">
    <location>
        <begin position="127"/>
        <end position="206"/>
    </location>
</feature>
<feature type="compositionally biased region" description="Low complexity" evidence="1">
    <location>
        <begin position="1878"/>
        <end position="1889"/>
    </location>
</feature>
<feature type="region of interest" description="Disordered" evidence="1">
    <location>
        <begin position="506"/>
        <end position="529"/>
    </location>
</feature>
<comment type="caution">
    <text evidence="3">The sequence shown here is derived from an EMBL/GenBank/DDBJ whole genome shotgun (WGS) entry which is preliminary data.</text>
</comment>
<feature type="region of interest" description="Disordered" evidence="1">
    <location>
        <begin position="459"/>
        <end position="485"/>
    </location>
</feature>
<feature type="region of interest" description="Disordered" evidence="1">
    <location>
        <begin position="379"/>
        <end position="432"/>
    </location>
</feature>
<feature type="compositionally biased region" description="Acidic residues" evidence="1">
    <location>
        <begin position="459"/>
        <end position="471"/>
    </location>
</feature>
<accession>A0A9P1DCG7</accession>
<dbReference type="Proteomes" id="UP001152797">
    <property type="component" value="Unassembled WGS sequence"/>
</dbReference>
<dbReference type="EMBL" id="CAMXCT010004113">
    <property type="protein sequence ID" value="CAI4007761.1"/>
    <property type="molecule type" value="Genomic_DNA"/>
</dbReference>
<reference evidence="4" key="2">
    <citation type="submission" date="2024-04" db="EMBL/GenBank/DDBJ databases">
        <authorList>
            <person name="Chen Y."/>
            <person name="Shah S."/>
            <person name="Dougan E. K."/>
            <person name="Thang M."/>
            <person name="Chan C."/>
        </authorList>
    </citation>
    <scope>NUCLEOTIDE SEQUENCE [LARGE SCALE GENOMIC DNA]</scope>
</reference>
<protein>
    <submittedName>
        <fullName evidence="5">Heat shock protein sti1-like</fullName>
    </submittedName>
</protein>
<feature type="compositionally biased region" description="Low complexity" evidence="1">
    <location>
        <begin position="1754"/>
        <end position="1763"/>
    </location>
</feature>
<feature type="compositionally biased region" description="Basic and acidic residues" evidence="1">
    <location>
        <begin position="141"/>
        <end position="156"/>
    </location>
</feature>
<dbReference type="GO" id="GO:0015074">
    <property type="term" value="P:DNA integration"/>
    <property type="evidence" value="ECO:0007669"/>
    <property type="project" value="InterPro"/>
</dbReference>
<feature type="compositionally biased region" description="Low complexity" evidence="1">
    <location>
        <begin position="682"/>
        <end position="713"/>
    </location>
</feature>
<feature type="region of interest" description="Disordered" evidence="1">
    <location>
        <begin position="1838"/>
        <end position="1900"/>
    </location>
</feature>
<dbReference type="InterPro" id="IPR036397">
    <property type="entry name" value="RNaseH_sf"/>
</dbReference>
<dbReference type="OrthoDB" id="430476at2759"/>
<keyword evidence="5" id="KW-0346">Stress response</keyword>
<dbReference type="SUPFAM" id="SSF53098">
    <property type="entry name" value="Ribonuclease H-like"/>
    <property type="match status" value="1"/>
</dbReference>
<feature type="compositionally biased region" description="Pro residues" evidence="1">
    <location>
        <begin position="1599"/>
        <end position="1609"/>
    </location>
</feature>
<feature type="compositionally biased region" description="Polar residues" evidence="1">
    <location>
        <begin position="1611"/>
        <end position="1647"/>
    </location>
</feature>
<feature type="compositionally biased region" description="Basic and acidic residues" evidence="1">
    <location>
        <begin position="1839"/>
        <end position="1851"/>
    </location>
</feature>
<feature type="compositionally biased region" description="Low complexity" evidence="1">
    <location>
        <begin position="1148"/>
        <end position="1159"/>
    </location>
</feature>
<dbReference type="Pfam" id="PF07727">
    <property type="entry name" value="RVT_2"/>
    <property type="match status" value="1"/>
</dbReference>
<dbReference type="PROSITE" id="PS50994">
    <property type="entry name" value="INTEGRASE"/>
    <property type="match status" value="1"/>
</dbReference>
<evidence type="ECO:0000259" key="2">
    <source>
        <dbReference type="PROSITE" id="PS50994"/>
    </source>
</evidence>
<proteinExistence type="predicted"/>
<dbReference type="EMBL" id="CAMXCT020004113">
    <property type="protein sequence ID" value="CAL1161136.1"/>
    <property type="molecule type" value="Genomic_DNA"/>
</dbReference>
<dbReference type="InterPro" id="IPR001584">
    <property type="entry name" value="Integrase_cat-core"/>
</dbReference>
<feature type="region of interest" description="Disordered" evidence="1">
    <location>
        <begin position="1598"/>
        <end position="1767"/>
    </location>
</feature>
<evidence type="ECO:0000313" key="5">
    <source>
        <dbReference type="EMBL" id="CAL4795073.1"/>
    </source>
</evidence>
<gene>
    <name evidence="3" type="ORF">C1SCF055_LOCUS33288</name>
</gene>
<dbReference type="Gene3D" id="3.30.420.10">
    <property type="entry name" value="Ribonuclease H-like superfamily/Ribonuclease H"/>
    <property type="match status" value="1"/>
</dbReference>
<reference evidence="3" key="1">
    <citation type="submission" date="2022-10" db="EMBL/GenBank/DDBJ databases">
        <authorList>
            <person name="Chen Y."/>
            <person name="Dougan E. K."/>
            <person name="Chan C."/>
            <person name="Rhodes N."/>
            <person name="Thang M."/>
        </authorList>
    </citation>
    <scope>NUCLEOTIDE SEQUENCE</scope>
</reference>
<evidence type="ECO:0000313" key="4">
    <source>
        <dbReference type="EMBL" id="CAL1161136.1"/>
    </source>
</evidence>
<dbReference type="InterPro" id="IPR013103">
    <property type="entry name" value="RVT_2"/>
</dbReference>
<evidence type="ECO:0000256" key="1">
    <source>
        <dbReference type="SAM" id="MobiDB-lite"/>
    </source>
</evidence>
<feature type="domain" description="Integrase catalytic" evidence="2">
    <location>
        <begin position="1239"/>
        <end position="1415"/>
    </location>
</feature>
<feature type="compositionally biased region" description="Low complexity" evidence="1">
    <location>
        <begin position="1689"/>
        <end position="1698"/>
    </location>
</feature>
<feature type="region of interest" description="Disordered" evidence="1">
    <location>
        <begin position="664"/>
        <end position="722"/>
    </location>
</feature>
<feature type="compositionally biased region" description="Basic and acidic residues" evidence="1">
    <location>
        <begin position="515"/>
        <end position="526"/>
    </location>
</feature>